<evidence type="ECO:0000313" key="8">
    <source>
        <dbReference type="Proteomes" id="UP001501803"/>
    </source>
</evidence>
<evidence type="ECO:0000256" key="1">
    <source>
        <dbReference type="ARBA" id="ARBA00022553"/>
    </source>
</evidence>
<dbReference type="InterPro" id="IPR000792">
    <property type="entry name" value="Tscrpt_reg_LuxR_C"/>
</dbReference>
<evidence type="ECO:0000256" key="2">
    <source>
        <dbReference type="ARBA" id="ARBA00023015"/>
    </source>
</evidence>
<reference evidence="8" key="1">
    <citation type="journal article" date="2019" name="Int. J. Syst. Evol. Microbiol.">
        <title>The Global Catalogue of Microorganisms (GCM) 10K type strain sequencing project: providing services to taxonomists for standard genome sequencing and annotation.</title>
        <authorList>
            <consortium name="The Broad Institute Genomics Platform"/>
            <consortium name="The Broad Institute Genome Sequencing Center for Infectious Disease"/>
            <person name="Wu L."/>
            <person name="Ma J."/>
        </authorList>
    </citation>
    <scope>NUCLEOTIDE SEQUENCE [LARGE SCALE GENOMIC DNA]</scope>
    <source>
        <strain evidence="8">JCM 17021</strain>
    </source>
</reference>
<dbReference type="SUPFAM" id="SSF52172">
    <property type="entry name" value="CheY-like"/>
    <property type="match status" value="1"/>
</dbReference>
<dbReference type="Pfam" id="PF00072">
    <property type="entry name" value="Response_reg"/>
    <property type="match status" value="1"/>
</dbReference>
<keyword evidence="1 5" id="KW-0597">Phosphoprotein</keyword>
<evidence type="ECO:0000259" key="6">
    <source>
        <dbReference type="PROSITE" id="PS50110"/>
    </source>
</evidence>
<proteinExistence type="predicted"/>
<keyword evidence="8" id="KW-1185">Reference proteome</keyword>
<dbReference type="Gene3D" id="3.40.50.2300">
    <property type="match status" value="1"/>
</dbReference>
<keyword evidence="3" id="KW-0238">DNA-binding</keyword>
<evidence type="ECO:0000256" key="4">
    <source>
        <dbReference type="ARBA" id="ARBA00023163"/>
    </source>
</evidence>
<evidence type="ECO:0000256" key="3">
    <source>
        <dbReference type="ARBA" id="ARBA00023125"/>
    </source>
</evidence>
<dbReference type="EMBL" id="BAABCN010000012">
    <property type="protein sequence ID" value="GAA3889087.1"/>
    <property type="molecule type" value="Genomic_DNA"/>
</dbReference>
<dbReference type="SUPFAM" id="SSF46894">
    <property type="entry name" value="C-terminal effector domain of the bipartite response regulators"/>
    <property type="match status" value="1"/>
</dbReference>
<keyword evidence="2" id="KW-0805">Transcription regulation</keyword>
<dbReference type="RefSeq" id="WP_345068798.1">
    <property type="nucleotide sequence ID" value="NZ_BAABCN010000012.1"/>
</dbReference>
<dbReference type="InterPro" id="IPR011006">
    <property type="entry name" value="CheY-like_superfamily"/>
</dbReference>
<organism evidence="7 8">
    <name type="scientific">Leifsonia kafniensis</name>
    <dbReference type="NCBI Taxonomy" id="475957"/>
    <lineage>
        <taxon>Bacteria</taxon>
        <taxon>Bacillati</taxon>
        <taxon>Actinomycetota</taxon>
        <taxon>Actinomycetes</taxon>
        <taxon>Micrococcales</taxon>
        <taxon>Microbacteriaceae</taxon>
        <taxon>Leifsonia</taxon>
    </lineage>
</organism>
<dbReference type="InterPro" id="IPR016032">
    <property type="entry name" value="Sig_transdc_resp-reg_C-effctor"/>
</dbReference>
<dbReference type="CDD" id="cd17535">
    <property type="entry name" value="REC_NarL-like"/>
    <property type="match status" value="1"/>
</dbReference>
<dbReference type="InterPro" id="IPR058245">
    <property type="entry name" value="NreC/VraR/RcsB-like_REC"/>
</dbReference>
<protein>
    <submittedName>
        <fullName evidence="7">Response regulator transcription factor</fullName>
    </submittedName>
</protein>
<name>A0ABP7KX18_9MICO</name>
<dbReference type="SMART" id="SM00448">
    <property type="entry name" value="REC"/>
    <property type="match status" value="1"/>
</dbReference>
<dbReference type="Proteomes" id="UP001501803">
    <property type="component" value="Unassembled WGS sequence"/>
</dbReference>
<dbReference type="InterPro" id="IPR001789">
    <property type="entry name" value="Sig_transdc_resp-reg_receiver"/>
</dbReference>
<keyword evidence="4" id="KW-0804">Transcription</keyword>
<dbReference type="PANTHER" id="PTHR43214">
    <property type="entry name" value="TWO-COMPONENT RESPONSE REGULATOR"/>
    <property type="match status" value="1"/>
</dbReference>
<evidence type="ECO:0000256" key="5">
    <source>
        <dbReference type="PROSITE-ProRule" id="PRU00169"/>
    </source>
</evidence>
<evidence type="ECO:0000313" key="7">
    <source>
        <dbReference type="EMBL" id="GAA3889087.1"/>
    </source>
</evidence>
<gene>
    <name evidence="7" type="ORF">GCM10022381_33610</name>
</gene>
<feature type="modified residue" description="4-aspartylphosphate" evidence="5">
    <location>
        <position position="52"/>
    </location>
</feature>
<dbReference type="InterPro" id="IPR039420">
    <property type="entry name" value="WalR-like"/>
</dbReference>
<feature type="domain" description="Response regulatory" evidence="6">
    <location>
        <begin position="2"/>
        <end position="122"/>
    </location>
</feature>
<dbReference type="PROSITE" id="PS50110">
    <property type="entry name" value="RESPONSE_REGULATORY"/>
    <property type="match status" value="1"/>
</dbReference>
<dbReference type="PANTHER" id="PTHR43214:SF24">
    <property type="entry name" value="TRANSCRIPTIONAL REGULATORY PROTEIN NARL-RELATED"/>
    <property type="match status" value="1"/>
</dbReference>
<accession>A0ABP7KX18</accession>
<sequence>MRVLIADDEPLIREGLALVLNRNGFLVSETVGNADDLLLAVQNNPPQLVITDIRMPPGMRDEGLVAALTIKKQHPAIAVVVLSQHVQRQYASELIAEPTGGVGYFLKQRVGDIERFCADLRSVAAGATVLDPEIVAVMGAQARRRGLTAGELTRRQQEVIELMAQGISNAGIASALHLTERSVTGHISRIYEVFGLNVEDDMHRRVLAVTRYLMK</sequence>
<comment type="caution">
    <text evidence="7">The sequence shown here is derived from an EMBL/GenBank/DDBJ whole genome shotgun (WGS) entry which is preliminary data.</text>
</comment>
<dbReference type="Pfam" id="PF00196">
    <property type="entry name" value="GerE"/>
    <property type="match status" value="1"/>
</dbReference>
<dbReference type="SMART" id="SM00421">
    <property type="entry name" value="HTH_LUXR"/>
    <property type="match status" value="1"/>
</dbReference>
<dbReference type="PRINTS" id="PR00038">
    <property type="entry name" value="HTHLUXR"/>
</dbReference>